<dbReference type="RefSeq" id="WP_109706788.1">
    <property type="nucleotide sequence ID" value="NZ_QGDB01000004.1"/>
</dbReference>
<comment type="caution">
    <text evidence="1">The sequence shown here is derived from an EMBL/GenBank/DDBJ whole genome shotgun (WGS) entry which is preliminary data.</text>
</comment>
<dbReference type="Proteomes" id="UP000245865">
    <property type="component" value="Unassembled WGS sequence"/>
</dbReference>
<reference evidence="1 2" key="1">
    <citation type="submission" date="2018-05" db="EMBL/GenBank/DDBJ databases">
        <title>Comparative genomic sequence analysis between strain HN4 and CCM 8460T (Falsochrobactrum ovis) will provide more evidence to prove that HN4 is a new species of Falsochrobactrum.</title>
        <authorList>
            <person name="Lyu W."/>
            <person name="Sun L."/>
            <person name="Yao L."/>
        </authorList>
    </citation>
    <scope>NUCLEOTIDE SEQUENCE [LARGE SCALE GENOMIC DNA]</scope>
    <source>
        <strain evidence="1 2">HN4</strain>
    </source>
</reference>
<keyword evidence="2" id="KW-1185">Reference proteome</keyword>
<organism evidence="1 2">
    <name type="scientific">Falsochrobactrum shanghaiense</name>
    <dbReference type="NCBI Taxonomy" id="2201899"/>
    <lineage>
        <taxon>Bacteria</taxon>
        <taxon>Pseudomonadati</taxon>
        <taxon>Pseudomonadota</taxon>
        <taxon>Alphaproteobacteria</taxon>
        <taxon>Hyphomicrobiales</taxon>
        <taxon>Brucellaceae</taxon>
        <taxon>Falsochrobactrum</taxon>
    </lineage>
</organism>
<accession>A0A316J9F0</accession>
<evidence type="ECO:0000313" key="1">
    <source>
        <dbReference type="EMBL" id="PWL17395.1"/>
    </source>
</evidence>
<name>A0A316J9F0_9HYPH</name>
<dbReference type="EMBL" id="QGDB01000004">
    <property type="protein sequence ID" value="PWL17395.1"/>
    <property type="molecule type" value="Genomic_DNA"/>
</dbReference>
<dbReference type="OrthoDB" id="9837094at2"/>
<sequence length="114" mass="12410">MANFSRENCRAIGAHITTTANTTIYSATGYPHVIDIRCANLTSNDVPVTISWYSIQDSDQYRLIYQHPIPANGAITFPLDAFAPIDGDEIRVQAGSANAIDVILTIAEVPGRFI</sequence>
<gene>
    <name evidence="1" type="ORF">DKP76_11495</name>
</gene>
<proteinExistence type="predicted"/>
<protein>
    <submittedName>
        <fullName evidence="1">Uncharacterized protein</fullName>
    </submittedName>
</protein>
<dbReference type="AlphaFoldDB" id="A0A316J9F0"/>
<evidence type="ECO:0000313" key="2">
    <source>
        <dbReference type="Proteomes" id="UP000245865"/>
    </source>
</evidence>